<dbReference type="Gene3D" id="3.40.1350.140">
    <property type="entry name" value="MepB-like"/>
    <property type="match status" value="1"/>
</dbReference>
<organism evidence="1 2">
    <name type="scientific">Microbacterium sorbitolivorans</name>
    <dbReference type="NCBI Taxonomy" id="1867410"/>
    <lineage>
        <taxon>Bacteria</taxon>
        <taxon>Bacillati</taxon>
        <taxon>Actinomycetota</taxon>
        <taxon>Actinomycetes</taxon>
        <taxon>Micrococcales</taxon>
        <taxon>Microbacteriaceae</taxon>
        <taxon>Microbacterium</taxon>
    </lineage>
</organism>
<gene>
    <name evidence="1" type="ORF">DTO57_07835</name>
</gene>
<dbReference type="InterPro" id="IPR011235">
    <property type="entry name" value="MepB-like"/>
</dbReference>
<dbReference type="RefSeq" id="WP_114117653.1">
    <property type="nucleotide sequence ID" value="NZ_BMHU01000003.1"/>
</dbReference>
<evidence type="ECO:0000313" key="1">
    <source>
        <dbReference type="EMBL" id="RCK60038.1"/>
    </source>
</evidence>
<protein>
    <submittedName>
        <fullName evidence="1">Metallopeptidase</fullName>
    </submittedName>
</protein>
<dbReference type="Pfam" id="PF08877">
    <property type="entry name" value="MepB-like"/>
    <property type="match status" value="1"/>
</dbReference>
<keyword evidence="2" id="KW-1185">Reference proteome</keyword>
<name>A0A367Y2H8_9MICO</name>
<evidence type="ECO:0000313" key="2">
    <source>
        <dbReference type="Proteomes" id="UP000253508"/>
    </source>
</evidence>
<dbReference type="Proteomes" id="UP000253508">
    <property type="component" value="Unassembled WGS sequence"/>
</dbReference>
<dbReference type="AlphaFoldDB" id="A0A367Y2H8"/>
<reference evidence="1 2" key="1">
    <citation type="submission" date="2018-07" db="EMBL/GenBank/DDBJ databases">
        <title>Microbacterium endoborsara sp. nov., a novel actinobacterium isolated from Borszczowia aralocaspica.</title>
        <authorList>
            <person name="An D."/>
        </authorList>
    </citation>
    <scope>NUCLEOTIDE SEQUENCE [LARGE SCALE GENOMIC DNA]</scope>
    <source>
        <strain evidence="1 2">C1.15228</strain>
    </source>
</reference>
<accession>A0A367Y2H8</accession>
<dbReference type="EMBL" id="QORO01000002">
    <property type="protein sequence ID" value="RCK60038.1"/>
    <property type="molecule type" value="Genomic_DNA"/>
</dbReference>
<dbReference type="InterPro" id="IPR038231">
    <property type="entry name" value="MepB-like_sf"/>
</dbReference>
<dbReference type="OrthoDB" id="4954833at2"/>
<proteinExistence type="predicted"/>
<sequence>MTYRALEQYLAALGLGAASVTPEDQSGDYESGRVHLPDGEWHIRTARITPKKPGAFVAFWHRAMSGTTRPFRGDEVGAGLLVFVTDGDHRGAFRFTAAHLAELGVTAGRTAGKRGFRVYPEWCAELNRQAERTQRAQAPAFHPY</sequence>
<comment type="caution">
    <text evidence="1">The sequence shown here is derived from an EMBL/GenBank/DDBJ whole genome shotgun (WGS) entry which is preliminary data.</text>
</comment>